<evidence type="ECO:0000256" key="3">
    <source>
        <dbReference type="ARBA" id="ARBA00020392"/>
    </source>
</evidence>
<proteinExistence type="inferred from homology"/>
<feature type="compositionally biased region" description="Basic and acidic residues" evidence="11">
    <location>
        <begin position="117"/>
        <end position="128"/>
    </location>
</feature>
<comment type="subcellular location">
    <subcellularLocation>
        <location evidence="1">Cell membrane</location>
        <topology evidence="1">Peripheral membrane protein</topology>
        <orientation evidence="1">Cytoplasmic side</orientation>
    </subcellularLocation>
</comment>
<comment type="caution">
    <text evidence="12">The sequence shown here is derived from an EMBL/GenBank/DDBJ whole genome shotgun (WGS) entry which is preliminary data.</text>
</comment>
<evidence type="ECO:0000256" key="5">
    <source>
        <dbReference type="ARBA" id="ARBA00022475"/>
    </source>
</evidence>
<keyword evidence="13" id="KW-1185">Reference proteome</keyword>
<dbReference type="GO" id="GO:0071973">
    <property type="term" value="P:bacterial-type flagellum-dependent cell motility"/>
    <property type="evidence" value="ECO:0007669"/>
    <property type="project" value="InterPro"/>
</dbReference>
<gene>
    <name evidence="12" type="primary">fliJ</name>
    <name evidence="12" type="ORF">LMG32879_001617</name>
</gene>
<keyword evidence="12" id="KW-0282">Flagellum</keyword>
<sequence>MTRSPLQTLLRLRRQEQEEAERGLAAAIAREREASEAVRHAERYFLEQENFVSSPECDDLAVEAFARWIPRGRAAIQAAQTEEERAGLDRAVAQAAMISARAAFKAVETLDARRQKEARLEAQRREQNENDDLANRPPPF</sequence>
<keyword evidence="9" id="KW-0472">Membrane</keyword>
<dbReference type="Proteomes" id="UP001176960">
    <property type="component" value="Unassembled WGS sequence"/>
</dbReference>
<keyword evidence="10" id="KW-1006">Bacterial flagellum protein export</keyword>
<dbReference type="GO" id="GO:0006935">
    <property type="term" value="P:chemotaxis"/>
    <property type="evidence" value="ECO:0007669"/>
    <property type="project" value="UniProtKB-KW"/>
</dbReference>
<keyword evidence="12" id="KW-0966">Cell projection</keyword>
<dbReference type="GO" id="GO:0009288">
    <property type="term" value="C:bacterial-type flagellum"/>
    <property type="evidence" value="ECO:0007669"/>
    <property type="project" value="InterPro"/>
</dbReference>
<keyword evidence="5" id="KW-1003">Cell membrane</keyword>
<evidence type="ECO:0000256" key="4">
    <source>
        <dbReference type="ARBA" id="ARBA00022448"/>
    </source>
</evidence>
<evidence type="ECO:0000256" key="9">
    <source>
        <dbReference type="ARBA" id="ARBA00023136"/>
    </source>
</evidence>
<evidence type="ECO:0000313" key="12">
    <source>
        <dbReference type="EMBL" id="CAI9120778.1"/>
    </source>
</evidence>
<name>A0AA35VAK7_9PROT</name>
<evidence type="ECO:0000256" key="10">
    <source>
        <dbReference type="ARBA" id="ARBA00023225"/>
    </source>
</evidence>
<accession>A0AA35VAK7</accession>
<keyword evidence="4" id="KW-0813">Transport</keyword>
<dbReference type="RefSeq" id="WP_289841031.1">
    <property type="nucleotide sequence ID" value="NZ_CATKSH010000008.1"/>
</dbReference>
<protein>
    <recommendedName>
        <fullName evidence="3">Flagellar FliJ protein</fullName>
    </recommendedName>
</protein>
<dbReference type="GO" id="GO:0015031">
    <property type="term" value="P:protein transport"/>
    <property type="evidence" value="ECO:0007669"/>
    <property type="project" value="UniProtKB-KW"/>
</dbReference>
<evidence type="ECO:0000256" key="2">
    <source>
        <dbReference type="ARBA" id="ARBA00010004"/>
    </source>
</evidence>
<comment type="similarity">
    <text evidence="2">Belongs to the FliJ family.</text>
</comment>
<dbReference type="Pfam" id="PF02050">
    <property type="entry name" value="FliJ"/>
    <property type="match status" value="1"/>
</dbReference>
<keyword evidence="7" id="KW-1005">Bacterial flagellum biogenesis</keyword>
<dbReference type="GO" id="GO:0044781">
    <property type="term" value="P:bacterial-type flagellum organization"/>
    <property type="evidence" value="ECO:0007669"/>
    <property type="project" value="UniProtKB-KW"/>
</dbReference>
<dbReference type="NCBIfam" id="TIGR02473">
    <property type="entry name" value="flagell_FliJ"/>
    <property type="match status" value="1"/>
</dbReference>
<evidence type="ECO:0000256" key="6">
    <source>
        <dbReference type="ARBA" id="ARBA00022500"/>
    </source>
</evidence>
<keyword evidence="6" id="KW-0145">Chemotaxis</keyword>
<evidence type="ECO:0000256" key="11">
    <source>
        <dbReference type="SAM" id="MobiDB-lite"/>
    </source>
</evidence>
<keyword evidence="8" id="KW-0653">Protein transport</keyword>
<evidence type="ECO:0000256" key="1">
    <source>
        <dbReference type="ARBA" id="ARBA00004413"/>
    </source>
</evidence>
<dbReference type="GO" id="GO:0005886">
    <property type="term" value="C:plasma membrane"/>
    <property type="evidence" value="ECO:0007669"/>
    <property type="project" value="UniProtKB-SubCell"/>
</dbReference>
<reference evidence="12" key="1">
    <citation type="submission" date="2023-03" db="EMBL/GenBank/DDBJ databases">
        <authorList>
            <person name="Cleenwerck I."/>
        </authorList>
    </citation>
    <scope>NUCLEOTIDE SEQUENCE</scope>
    <source>
        <strain evidence="12">LMG 32879</strain>
    </source>
</reference>
<dbReference type="AlphaFoldDB" id="A0AA35VAK7"/>
<feature type="region of interest" description="Disordered" evidence="11">
    <location>
        <begin position="117"/>
        <end position="140"/>
    </location>
</feature>
<evidence type="ECO:0000313" key="13">
    <source>
        <dbReference type="Proteomes" id="UP001176960"/>
    </source>
</evidence>
<dbReference type="InterPro" id="IPR053716">
    <property type="entry name" value="Flag_assembly_chemotaxis_eff"/>
</dbReference>
<keyword evidence="12" id="KW-0969">Cilium</keyword>
<evidence type="ECO:0000256" key="8">
    <source>
        <dbReference type="ARBA" id="ARBA00022927"/>
    </source>
</evidence>
<dbReference type="InterPro" id="IPR012823">
    <property type="entry name" value="Flagell_FliJ"/>
</dbReference>
<organism evidence="12 13">
    <name type="scientific">Brytella acorum</name>
    <dbReference type="NCBI Taxonomy" id="2959299"/>
    <lineage>
        <taxon>Bacteria</taxon>
        <taxon>Pseudomonadati</taxon>
        <taxon>Pseudomonadota</taxon>
        <taxon>Alphaproteobacteria</taxon>
        <taxon>Acetobacterales</taxon>
        <taxon>Acetobacteraceae</taxon>
        <taxon>Brytella</taxon>
    </lineage>
</organism>
<dbReference type="Gene3D" id="1.10.287.1700">
    <property type="match status" value="1"/>
</dbReference>
<evidence type="ECO:0000256" key="7">
    <source>
        <dbReference type="ARBA" id="ARBA00022795"/>
    </source>
</evidence>
<dbReference type="EMBL" id="CATKSH010000008">
    <property type="protein sequence ID" value="CAI9120778.1"/>
    <property type="molecule type" value="Genomic_DNA"/>
</dbReference>